<dbReference type="InterPro" id="IPR013324">
    <property type="entry name" value="RNA_pol_sigma_r3/r4-like"/>
</dbReference>
<evidence type="ECO:0000256" key="3">
    <source>
        <dbReference type="ARBA" id="ARBA00023082"/>
    </source>
</evidence>
<dbReference type="Gene3D" id="1.10.1740.10">
    <property type="match status" value="1"/>
</dbReference>
<evidence type="ECO:0000256" key="2">
    <source>
        <dbReference type="ARBA" id="ARBA00023015"/>
    </source>
</evidence>
<dbReference type="InterPro" id="IPR014284">
    <property type="entry name" value="RNA_pol_sigma-70_dom"/>
</dbReference>
<accession>A0ABW9WY51</accession>
<evidence type="ECO:0000259" key="6">
    <source>
        <dbReference type="Pfam" id="PF08281"/>
    </source>
</evidence>
<protein>
    <submittedName>
        <fullName evidence="7">Sigma-70 family RNA polymerase sigma factor</fullName>
    </submittedName>
</protein>
<name>A0ABW9WY51_9FIRM</name>
<dbReference type="InterPro" id="IPR013249">
    <property type="entry name" value="RNA_pol_sigma70_r4_t2"/>
</dbReference>
<keyword evidence="8" id="KW-1185">Reference proteome</keyword>
<dbReference type="InterPro" id="IPR007627">
    <property type="entry name" value="RNA_pol_sigma70_r2"/>
</dbReference>
<dbReference type="InterPro" id="IPR013325">
    <property type="entry name" value="RNA_pol_sigma_r2"/>
</dbReference>
<evidence type="ECO:0000313" key="7">
    <source>
        <dbReference type="EMBL" id="MZL70735.1"/>
    </source>
</evidence>
<feature type="domain" description="RNA polymerase sigma-70 region 2" evidence="5">
    <location>
        <begin position="12"/>
        <end position="78"/>
    </location>
</feature>
<dbReference type="InterPro" id="IPR039425">
    <property type="entry name" value="RNA_pol_sigma-70-like"/>
</dbReference>
<reference evidence="7 8" key="1">
    <citation type="journal article" date="2019" name="Nat. Med.">
        <title>A library of human gut bacterial isolates paired with longitudinal multiomics data enables mechanistic microbiome research.</title>
        <authorList>
            <person name="Poyet M."/>
            <person name="Groussin M."/>
            <person name="Gibbons S.M."/>
            <person name="Avila-Pacheco J."/>
            <person name="Jiang X."/>
            <person name="Kearney S.M."/>
            <person name="Perrotta A.R."/>
            <person name="Berdy B."/>
            <person name="Zhao S."/>
            <person name="Lieberman T.D."/>
            <person name="Swanson P.K."/>
            <person name="Smith M."/>
            <person name="Roesemann S."/>
            <person name="Alexander J.E."/>
            <person name="Rich S.A."/>
            <person name="Livny J."/>
            <person name="Vlamakis H."/>
            <person name="Clish C."/>
            <person name="Bullock K."/>
            <person name="Deik A."/>
            <person name="Scott J."/>
            <person name="Pierce K.A."/>
            <person name="Xavier R.J."/>
            <person name="Alm E.J."/>
        </authorList>
    </citation>
    <scope>NUCLEOTIDE SEQUENCE [LARGE SCALE GENOMIC DNA]</scope>
    <source>
        <strain evidence="7 8">BIOML-A2</strain>
    </source>
</reference>
<dbReference type="Proteomes" id="UP000474718">
    <property type="component" value="Unassembled WGS sequence"/>
</dbReference>
<dbReference type="Pfam" id="PF04542">
    <property type="entry name" value="Sigma70_r2"/>
    <property type="match status" value="1"/>
</dbReference>
<evidence type="ECO:0000259" key="5">
    <source>
        <dbReference type="Pfam" id="PF04542"/>
    </source>
</evidence>
<comment type="similarity">
    <text evidence="1">Belongs to the sigma-70 factor family. ECF subfamily.</text>
</comment>
<keyword evidence="2" id="KW-0805">Transcription regulation</keyword>
<organism evidence="7 8">
    <name type="scientific">Bittarella massiliensis</name>
    <name type="common">ex Durand et al. 2017</name>
    <dbReference type="NCBI Taxonomy" id="1720313"/>
    <lineage>
        <taxon>Bacteria</taxon>
        <taxon>Bacillati</taxon>
        <taxon>Bacillota</taxon>
        <taxon>Clostridia</taxon>
        <taxon>Eubacteriales</taxon>
        <taxon>Oscillospiraceae</taxon>
        <taxon>Bittarella (ex Durand et al. 2017)</taxon>
    </lineage>
</organism>
<dbReference type="SUPFAM" id="SSF88659">
    <property type="entry name" value="Sigma3 and sigma4 domains of RNA polymerase sigma factors"/>
    <property type="match status" value="1"/>
</dbReference>
<feature type="domain" description="RNA polymerase sigma factor 70 region 4 type 2" evidence="6">
    <location>
        <begin position="111"/>
        <end position="163"/>
    </location>
</feature>
<proteinExistence type="inferred from homology"/>
<comment type="caution">
    <text evidence="7">The sequence shown here is derived from an EMBL/GenBank/DDBJ whole genome shotgun (WGS) entry which is preliminary data.</text>
</comment>
<dbReference type="InterPro" id="IPR036388">
    <property type="entry name" value="WH-like_DNA-bd_sf"/>
</dbReference>
<sequence>MPGMRESEFEELMKQYQNLVFTVCYQLVEDYQEAQNLTQETFLAAYRFVDNCEGKHIRPWLCRVAANKAKDFLKSSYRRRTQLDGEGALAAGMADPSPPPEQQYIQRESRERVAAAIEGLKEPYRSVLALSLLEERTATEIAVTLGRPLKTVQTQLARGRERLKKQLEGEREDDAV</sequence>
<evidence type="ECO:0000256" key="1">
    <source>
        <dbReference type="ARBA" id="ARBA00010641"/>
    </source>
</evidence>
<dbReference type="SUPFAM" id="SSF88946">
    <property type="entry name" value="Sigma2 domain of RNA polymerase sigma factors"/>
    <property type="match status" value="1"/>
</dbReference>
<gene>
    <name evidence="7" type="ORF">GT747_13345</name>
</gene>
<dbReference type="EMBL" id="WWVX01000010">
    <property type="protein sequence ID" value="MZL70735.1"/>
    <property type="molecule type" value="Genomic_DNA"/>
</dbReference>
<dbReference type="PANTHER" id="PTHR43133:SF60">
    <property type="entry name" value="RNA POLYMERASE SIGMA FACTOR SIGV"/>
    <property type="match status" value="1"/>
</dbReference>
<dbReference type="Gene3D" id="1.10.10.10">
    <property type="entry name" value="Winged helix-like DNA-binding domain superfamily/Winged helix DNA-binding domain"/>
    <property type="match status" value="1"/>
</dbReference>
<evidence type="ECO:0000313" key="8">
    <source>
        <dbReference type="Proteomes" id="UP000474718"/>
    </source>
</evidence>
<dbReference type="PANTHER" id="PTHR43133">
    <property type="entry name" value="RNA POLYMERASE ECF-TYPE SIGMA FACTO"/>
    <property type="match status" value="1"/>
</dbReference>
<dbReference type="NCBIfam" id="TIGR02937">
    <property type="entry name" value="sigma70-ECF"/>
    <property type="match status" value="1"/>
</dbReference>
<dbReference type="Pfam" id="PF08281">
    <property type="entry name" value="Sigma70_r4_2"/>
    <property type="match status" value="1"/>
</dbReference>
<keyword evidence="4" id="KW-0804">Transcription</keyword>
<evidence type="ECO:0000256" key="4">
    <source>
        <dbReference type="ARBA" id="ARBA00023163"/>
    </source>
</evidence>
<keyword evidence="3" id="KW-0731">Sigma factor</keyword>